<dbReference type="NCBIfam" id="TIGR00393">
    <property type="entry name" value="kpsF"/>
    <property type="match status" value="1"/>
</dbReference>
<evidence type="ECO:0000256" key="1">
    <source>
        <dbReference type="ARBA" id="ARBA00008165"/>
    </source>
</evidence>
<evidence type="ECO:0000256" key="2">
    <source>
        <dbReference type="ARBA" id="ARBA00022737"/>
    </source>
</evidence>
<dbReference type="InterPro" id="IPR004800">
    <property type="entry name" value="KdsD/KpsF-type"/>
</dbReference>
<feature type="domain" description="SIS" evidence="9">
    <location>
        <begin position="42"/>
        <end position="185"/>
    </location>
</feature>
<dbReference type="GO" id="GO:0005975">
    <property type="term" value="P:carbohydrate metabolic process"/>
    <property type="evidence" value="ECO:0007669"/>
    <property type="project" value="InterPro"/>
</dbReference>
<evidence type="ECO:0000313" key="10">
    <source>
        <dbReference type="EMBL" id="MCU7550971.1"/>
    </source>
</evidence>
<dbReference type="InterPro" id="IPR046348">
    <property type="entry name" value="SIS_dom_sf"/>
</dbReference>
<name>A0A9X3B9B6_9BACT</name>
<dbReference type="CDD" id="cd04604">
    <property type="entry name" value="CBS_pair_SIS_assoc"/>
    <property type="match status" value="1"/>
</dbReference>
<feature type="domain" description="CBS" evidence="8">
    <location>
        <begin position="212"/>
        <end position="269"/>
    </location>
</feature>
<keyword evidence="3 7" id="KW-0129">CBS domain</keyword>
<dbReference type="PROSITE" id="PS51371">
    <property type="entry name" value="CBS"/>
    <property type="match status" value="2"/>
</dbReference>
<dbReference type="GO" id="GO:0046872">
    <property type="term" value="F:metal ion binding"/>
    <property type="evidence" value="ECO:0007669"/>
    <property type="project" value="UniProtKB-KW"/>
</dbReference>
<organism evidence="10 11">
    <name type="scientific">Paraflavisolibacter caeni</name>
    <dbReference type="NCBI Taxonomy" id="2982496"/>
    <lineage>
        <taxon>Bacteria</taxon>
        <taxon>Pseudomonadati</taxon>
        <taxon>Bacteroidota</taxon>
        <taxon>Chitinophagia</taxon>
        <taxon>Chitinophagales</taxon>
        <taxon>Chitinophagaceae</taxon>
        <taxon>Paraflavisolibacter</taxon>
    </lineage>
</organism>
<dbReference type="RefSeq" id="WP_279298410.1">
    <property type="nucleotide sequence ID" value="NZ_JAOTIF010000016.1"/>
</dbReference>
<keyword evidence="5" id="KW-0479">Metal-binding</keyword>
<dbReference type="CDD" id="cd05014">
    <property type="entry name" value="SIS_Kpsf"/>
    <property type="match status" value="1"/>
</dbReference>
<dbReference type="GO" id="GO:1901135">
    <property type="term" value="P:carbohydrate derivative metabolic process"/>
    <property type="evidence" value="ECO:0007669"/>
    <property type="project" value="InterPro"/>
</dbReference>
<evidence type="ECO:0000256" key="7">
    <source>
        <dbReference type="PROSITE-ProRule" id="PRU00703"/>
    </source>
</evidence>
<dbReference type="AlphaFoldDB" id="A0A9X3B9B6"/>
<dbReference type="GO" id="GO:0019146">
    <property type="term" value="F:arabinose-5-phosphate isomerase activity"/>
    <property type="evidence" value="ECO:0007669"/>
    <property type="project" value="UniProtKB-ARBA"/>
</dbReference>
<evidence type="ECO:0000256" key="5">
    <source>
        <dbReference type="PIRSR" id="PIRSR004692-2"/>
    </source>
</evidence>
<dbReference type="PANTHER" id="PTHR42745:SF1">
    <property type="entry name" value="ARABINOSE 5-PHOSPHATE ISOMERASE KDSD"/>
    <property type="match status" value="1"/>
</dbReference>
<evidence type="ECO:0000256" key="4">
    <source>
        <dbReference type="PIRNR" id="PIRNR004692"/>
    </source>
</evidence>
<keyword evidence="2" id="KW-0677">Repeat</keyword>
<keyword evidence="11" id="KW-1185">Reference proteome</keyword>
<dbReference type="Proteomes" id="UP001155483">
    <property type="component" value="Unassembled WGS sequence"/>
</dbReference>
<sequence>MKQEKIIVQEHSIISEAIRTIEMEAEAIHHLSSMINDDFVNAIDALYNCKGRIVISGIGKSAIIAQKIVATLNSTGTPSIFLHAADAIHGDLGMVQQQDLVIIISKSGESPEIKVLVPLIKNFNNPLISIVGNTTSFLARHSDFVINTTVEQEACPNNLAPTTSTTAQLVMGDVIAVCLMKKKGFNVADFAKLHPGGALGKKLYLRVSDLYPDNEKPEVRPDHLLKEVILEMTKKRMGVTAVTSEDGTVLGIITDGDLRRMLERNGLENIRAKDIMTKNPKAVLPSEMAVNALDIMRKSEITHLVVSENGKYLGMIHLHDLVKEGLI</sequence>
<dbReference type="InterPro" id="IPR046342">
    <property type="entry name" value="CBS_dom_sf"/>
</dbReference>
<dbReference type="Gene3D" id="3.40.50.10490">
    <property type="entry name" value="Glucose-6-phosphate isomerase like protein, domain 1"/>
    <property type="match status" value="1"/>
</dbReference>
<evidence type="ECO:0000256" key="3">
    <source>
        <dbReference type="ARBA" id="ARBA00023122"/>
    </source>
</evidence>
<dbReference type="Pfam" id="PF00571">
    <property type="entry name" value="CBS"/>
    <property type="match status" value="2"/>
</dbReference>
<evidence type="ECO:0000313" key="11">
    <source>
        <dbReference type="Proteomes" id="UP001155483"/>
    </source>
</evidence>
<dbReference type="SUPFAM" id="SSF53697">
    <property type="entry name" value="SIS domain"/>
    <property type="match status" value="1"/>
</dbReference>
<evidence type="ECO:0000256" key="6">
    <source>
        <dbReference type="PIRSR" id="PIRSR004692-3"/>
    </source>
</evidence>
<dbReference type="GO" id="GO:0097367">
    <property type="term" value="F:carbohydrate derivative binding"/>
    <property type="evidence" value="ECO:0007669"/>
    <property type="project" value="InterPro"/>
</dbReference>
<dbReference type="PANTHER" id="PTHR42745">
    <property type="match status" value="1"/>
</dbReference>
<reference evidence="10" key="1">
    <citation type="submission" date="2022-09" db="EMBL/GenBank/DDBJ databases">
        <authorList>
            <person name="Yuan C."/>
            <person name="Ke Z."/>
        </authorList>
    </citation>
    <scope>NUCLEOTIDE SEQUENCE</scope>
    <source>
        <strain evidence="10">LB-8</strain>
    </source>
</reference>
<dbReference type="InterPro" id="IPR035474">
    <property type="entry name" value="SIS_Kpsf"/>
</dbReference>
<dbReference type="InterPro" id="IPR000644">
    <property type="entry name" value="CBS_dom"/>
</dbReference>
<dbReference type="InterPro" id="IPR050986">
    <property type="entry name" value="GutQ/KpsF_isomerases"/>
</dbReference>
<dbReference type="Gene3D" id="3.10.580.10">
    <property type="entry name" value="CBS-domain"/>
    <property type="match status" value="1"/>
</dbReference>
<comment type="caution">
    <text evidence="10">The sequence shown here is derived from an EMBL/GenBank/DDBJ whole genome shotgun (WGS) entry which is preliminary data.</text>
</comment>
<accession>A0A9X3B9B6</accession>
<reference evidence="10" key="2">
    <citation type="submission" date="2023-04" db="EMBL/GenBank/DDBJ databases">
        <title>Paracnuella aquatica gen. nov., sp. nov., a member of the family Chitinophagaceae isolated from a hot spring.</title>
        <authorList>
            <person name="Wang C."/>
        </authorList>
    </citation>
    <scope>NUCLEOTIDE SEQUENCE</scope>
    <source>
        <strain evidence="10">LB-8</strain>
    </source>
</reference>
<protein>
    <submittedName>
        <fullName evidence="10">KpsF/GutQ family sugar-phosphate isomerase</fullName>
    </submittedName>
</protein>
<dbReference type="PIRSF" id="PIRSF004692">
    <property type="entry name" value="KdsD_KpsF"/>
    <property type="match status" value="1"/>
</dbReference>
<keyword evidence="5" id="KW-0862">Zinc</keyword>
<dbReference type="EMBL" id="JAOTIF010000016">
    <property type="protein sequence ID" value="MCU7550971.1"/>
    <property type="molecule type" value="Genomic_DNA"/>
</dbReference>
<comment type="similarity">
    <text evidence="1 4">Belongs to the SIS family. GutQ/KpsF subfamily.</text>
</comment>
<keyword evidence="10" id="KW-0413">Isomerase</keyword>
<dbReference type="FunFam" id="3.40.50.10490:FF:000011">
    <property type="entry name" value="Arabinose 5-phosphate isomerase"/>
    <property type="match status" value="1"/>
</dbReference>
<feature type="domain" description="CBS" evidence="8">
    <location>
        <begin position="276"/>
        <end position="327"/>
    </location>
</feature>
<dbReference type="PROSITE" id="PS51464">
    <property type="entry name" value="SIS"/>
    <property type="match status" value="1"/>
</dbReference>
<feature type="site" description="Catalytically relevant" evidence="6">
    <location>
        <position position="112"/>
    </location>
</feature>
<dbReference type="InterPro" id="IPR001347">
    <property type="entry name" value="SIS_dom"/>
</dbReference>
<feature type="site" description="Catalytically relevant" evidence="6">
    <location>
        <position position="60"/>
    </location>
</feature>
<evidence type="ECO:0000259" key="8">
    <source>
        <dbReference type="PROSITE" id="PS51371"/>
    </source>
</evidence>
<dbReference type="Pfam" id="PF01380">
    <property type="entry name" value="SIS"/>
    <property type="match status" value="1"/>
</dbReference>
<feature type="site" description="Catalytically relevant" evidence="6">
    <location>
        <position position="153"/>
    </location>
</feature>
<feature type="binding site" evidence="5">
    <location>
        <position position="83"/>
    </location>
    <ligand>
        <name>Zn(2+)</name>
        <dbReference type="ChEBI" id="CHEBI:29105"/>
    </ligand>
</feature>
<feature type="site" description="Catalytically relevant" evidence="6">
    <location>
        <position position="194"/>
    </location>
</feature>
<evidence type="ECO:0000259" key="9">
    <source>
        <dbReference type="PROSITE" id="PS51464"/>
    </source>
</evidence>
<gene>
    <name evidence="10" type="ORF">OCK74_17770</name>
</gene>
<proteinExistence type="inferred from homology"/>